<keyword evidence="4" id="KW-0804">Transcription</keyword>
<dbReference type="GO" id="GO:0006351">
    <property type="term" value="P:DNA-templated transcription"/>
    <property type="evidence" value="ECO:0007669"/>
    <property type="project" value="InterPro"/>
</dbReference>
<evidence type="ECO:0000313" key="8">
    <source>
        <dbReference type="EMBL" id="RGP81462.1"/>
    </source>
</evidence>
<evidence type="ECO:0000256" key="4">
    <source>
        <dbReference type="ARBA" id="ARBA00023163"/>
    </source>
</evidence>
<keyword evidence="9" id="KW-1185">Reference proteome</keyword>
<dbReference type="GO" id="GO:0000981">
    <property type="term" value="F:DNA-binding transcription factor activity, RNA polymerase II-specific"/>
    <property type="evidence" value="ECO:0007669"/>
    <property type="project" value="InterPro"/>
</dbReference>
<dbReference type="AlphaFoldDB" id="A0A395TAX1"/>
<dbReference type="PANTHER" id="PTHR47660">
    <property type="entry name" value="TRANSCRIPTION FACTOR WITH C2H2 AND ZN(2)-CYS(6) DNA BINDING DOMAIN (EUROFUNG)-RELATED-RELATED"/>
    <property type="match status" value="1"/>
</dbReference>
<dbReference type="OrthoDB" id="1405595at2759"/>
<keyword evidence="5" id="KW-0539">Nucleus</keyword>
<dbReference type="PROSITE" id="PS50048">
    <property type="entry name" value="ZN2_CY6_FUNGAL_2"/>
    <property type="match status" value="1"/>
</dbReference>
<dbReference type="Pfam" id="PF04082">
    <property type="entry name" value="Fungal_trans"/>
    <property type="match status" value="1"/>
</dbReference>
<evidence type="ECO:0000256" key="6">
    <source>
        <dbReference type="SAM" id="MobiDB-lite"/>
    </source>
</evidence>
<comment type="caution">
    <text evidence="8">The sequence shown here is derived from an EMBL/GenBank/DDBJ whole genome shotgun (WGS) entry which is preliminary data.</text>
</comment>
<dbReference type="SUPFAM" id="SSF57701">
    <property type="entry name" value="Zn2/Cys6 DNA-binding domain"/>
    <property type="match status" value="1"/>
</dbReference>
<dbReference type="Pfam" id="PF00172">
    <property type="entry name" value="Zn_clus"/>
    <property type="match status" value="1"/>
</dbReference>
<evidence type="ECO:0000256" key="1">
    <source>
        <dbReference type="ARBA" id="ARBA00022723"/>
    </source>
</evidence>
<dbReference type="InterPro" id="IPR007219">
    <property type="entry name" value="XnlR_reg_dom"/>
</dbReference>
<dbReference type="PANTHER" id="PTHR47660:SF2">
    <property type="entry name" value="TRANSCRIPTION FACTOR WITH C2H2 AND ZN(2)-CYS(6) DNA BINDING DOMAIN (EUROFUNG)"/>
    <property type="match status" value="1"/>
</dbReference>
<keyword evidence="1" id="KW-0479">Metal-binding</keyword>
<evidence type="ECO:0000256" key="2">
    <source>
        <dbReference type="ARBA" id="ARBA00022833"/>
    </source>
</evidence>
<sequence>MPLTLFSSKPSTPAPVNAHIIPAKAVKEHLKRSSQKSCFRCVEKKMRCNRETPCAECLRSQGNCEYPSQDTVDPWTSRDEVANTPKSVPCDQRYDDHYREPTNSRNTSWSPSFTRMRVLDSGPTEALSKSTSLDIMNPMDGSFANQQYDWPSGDSPMSSSIGTSQTFDPLSIDIGMVEDSFATSPTSMSLMQPSFRTGGFNWLDFDQDFVTGNLELHPVTDINESQPWPPSANQQITAIETTTSFVGAPLAGNTGRSRNSQREECPEKRNTLAWPFDQANNSLPHRYQLPPLSAIVDDVWLKDQPNPAQATLIQGFIDVLSQRPLPELTSLQNSNSIHALCELKRLVDSYFARFHDVQAIIHRPTWSMSSCPPALLIAVACMGALLSDNPSDKNISVALSDICSAVVTWTGASDANNYSDISYLNAHCLYQIYCLGSGKRQLYQDADRSRGLLIGGLRGIGLLKPRSAVGLVEIQDHLPVSGDERAIYKAWREWVTQESGRRAAWAAFEYDCSLCTLTSRRGVVDLSELPSLLPCPDSIWNATSAQAWLALMSRLEPDNSRPNTSVLLKLALAGRELPPYLGSWAKRLCSQILGRLLWDLWQLEVVAMPEYLGLSSIVTAHEESKRSLLKGLNNLVSSLAAPSSTSDLVSYNITSLLCHYSHLCSANGILDLILYIVRTVISSEPQENNGLEVARTRLRMTFNRDSKTARRLCWHAAQIVATANEYLVSAPCEIMRVFMGYVFLMSYATYGHHQQASVKNGNQSFRLDLHDDGLSRRRDVVRWIESGGPASAGSVQDIGAGNCVPTISQNAQEMLKRLSCWGLAHKFTRIFQALERNGI</sequence>
<feature type="domain" description="Zn(2)-C6 fungal-type" evidence="7">
    <location>
        <begin position="37"/>
        <end position="66"/>
    </location>
</feature>
<keyword evidence="2" id="KW-0862">Zinc</keyword>
<evidence type="ECO:0000256" key="3">
    <source>
        <dbReference type="ARBA" id="ARBA00023015"/>
    </source>
</evidence>
<protein>
    <recommendedName>
        <fullName evidence="7">Zn(2)-C6 fungal-type domain-containing protein</fullName>
    </recommendedName>
</protein>
<accession>A0A395TAX1</accession>
<dbReference type="Gene3D" id="4.10.240.10">
    <property type="entry name" value="Zn(2)-C6 fungal-type DNA-binding domain"/>
    <property type="match status" value="1"/>
</dbReference>
<dbReference type="CDD" id="cd00067">
    <property type="entry name" value="GAL4"/>
    <property type="match status" value="1"/>
</dbReference>
<feature type="region of interest" description="Disordered" evidence="6">
    <location>
        <begin position="68"/>
        <end position="110"/>
    </location>
</feature>
<reference evidence="8 9" key="1">
    <citation type="journal article" date="2018" name="PLoS Pathog.">
        <title>Evolution of structural diversity of trichothecenes, a family of toxins produced by plant pathogenic and entomopathogenic fungi.</title>
        <authorList>
            <person name="Proctor R.H."/>
            <person name="McCormick S.P."/>
            <person name="Kim H.S."/>
            <person name="Cardoza R.E."/>
            <person name="Stanley A.M."/>
            <person name="Lindo L."/>
            <person name="Kelly A."/>
            <person name="Brown D.W."/>
            <person name="Lee T."/>
            <person name="Vaughan M.M."/>
            <person name="Alexander N.J."/>
            <person name="Busman M."/>
            <person name="Gutierrez S."/>
        </authorList>
    </citation>
    <scope>NUCLEOTIDE SEQUENCE [LARGE SCALE GENOMIC DNA]</scope>
    <source>
        <strain evidence="8 9">NRRL 20695</strain>
    </source>
</reference>
<organism evidence="8 9">
    <name type="scientific">Fusarium longipes</name>
    <dbReference type="NCBI Taxonomy" id="694270"/>
    <lineage>
        <taxon>Eukaryota</taxon>
        <taxon>Fungi</taxon>
        <taxon>Dikarya</taxon>
        <taxon>Ascomycota</taxon>
        <taxon>Pezizomycotina</taxon>
        <taxon>Sordariomycetes</taxon>
        <taxon>Hypocreomycetidae</taxon>
        <taxon>Hypocreales</taxon>
        <taxon>Nectriaceae</taxon>
        <taxon>Fusarium</taxon>
    </lineage>
</organism>
<name>A0A395TAX1_9HYPO</name>
<keyword evidence="3" id="KW-0805">Transcription regulation</keyword>
<feature type="compositionally biased region" description="Basic and acidic residues" evidence="6">
    <location>
        <begin position="92"/>
        <end position="102"/>
    </location>
</feature>
<dbReference type="EMBL" id="PXOG01000010">
    <property type="protein sequence ID" value="RGP81462.1"/>
    <property type="molecule type" value="Genomic_DNA"/>
</dbReference>
<dbReference type="CDD" id="cd12148">
    <property type="entry name" value="fungal_TF_MHR"/>
    <property type="match status" value="1"/>
</dbReference>
<proteinExistence type="predicted"/>
<dbReference type="Proteomes" id="UP000266234">
    <property type="component" value="Unassembled WGS sequence"/>
</dbReference>
<dbReference type="GO" id="GO:0008270">
    <property type="term" value="F:zinc ion binding"/>
    <property type="evidence" value="ECO:0007669"/>
    <property type="project" value="InterPro"/>
</dbReference>
<dbReference type="InterPro" id="IPR036864">
    <property type="entry name" value="Zn2-C6_fun-type_DNA-bd_sf"/>
</dbReference>
<evidence type="ECO:0000259" key="7">
    <source>
        <dbReference type="PROSITE" id="PS50048"/>
    </source>
</evidence>
<gene>
    <name evidence="8" type="ORF">FLONG3_400</name>
</gene>
<dbReference type="InterPro" id="IPR001138">
    <property type="entry name" value="Zn2Cys6_DnaBD"/>
</dbReference>
<feature type="region of interest" description="Disordered" evidence="6">
    <location>
        <begin position="248"/>
        <end position="268"/>
    </location>
</feature>
<dbReference type="SMART" id="SM00066">
    <property type="entry name" value="GAL4"/>
    <property type="match status" value="1"/>
</dbReference>
<evidence type="ECO:0000256" key="5">
    <source>
        <dbReference type="ARBA" id="ARBA00023242"/>
    </source>
</evidence>
<dbReference type="GO" id="GO:0003677">
    <property type="term" value="F:DNA binding"/>
    <property type="evidence" value="ECO:0007669"/>
    <property type="project" value="InterPro"/>
</dbReference>
<evidence type="ECO:0000313" key="9">
    <source>
        <dbReference type="Proteomes" id="UP000266234"/>
    </source>
</evidence>
<dbReference type="STRING" id="694270.A0A395TAX1"/>